<evidence type="ECO:0000313" key="1">
    <source>
        <dbReference type="EMBL" id="ONK72301.1"/>
    </source>
</evidence>
<keyword evidence="2" id="KW-1185">Reference proteome</keyword>
<gene>
    <name evidence="1" type="ORF">A4U43_C04F17910</name>
</gene>
<reference evidence="2" key="1">
    <citation type="journal article" date="2017" name="Nat. Commun.">
        <title>The asparagus genome sheds light on the origin and evolution of a young Y chromosome.</title>
        <authorList>
            <person name="Harkess A."/>
            <person name="Zhou J."/>
            <person name="Xu C."/>
            <person name="Bowers J.E."/>
            <person name="Van der Hulst R."/>
            <person name="Ayyampalayam S."/>
            <person name="Mercati F."/>
            <person name="Riccardi P."/>
            <person name="McKain M.R."/>
            <person name="Kakrana A."/>
            <person name="Tang H."/>
            <person name="Ray J."/>
            <person name="Groenendijk J."/>
            <person name="Arikit S."/>
            <person name="Mathioni S.M."/>
            <person name="Nakano M."/>
            <person name="Shan H."/>
            <person name="Telgmann-Rauber A."/>
            <person name="Kanno A."/>
            <person name="Yue Z."/>
            <person name="Chen H."/>
            <person name="Li W."/>
            <person name="Chen Y."/>
            <person name="Xu X."/>
            <person name="Zhang Y."/>
            <person name="Luo S."/>
            <person name="Chen H."/>
            <person name="Gao J."/>
            <person name="Mao Z."/>
            <person name="Pires J.C."/>
            <person name="Luo M."/>
            <person name="Kudrna D."/>
            <person name="Wing R.A."/>
            <person name="Meyers B.C."/>
            <person name="Yi K."/>
            <person name="Kong H."/>
            <person name="Lavrijsen P."/>
            <person name="Sunseri F."/>
            <person name="Falavigna A."/>
            <person name="Ye Y."/>
            <person name="Leebens-Mack J.H."/>
            <person name="Chen G."/>
        </authorList>
    </citation>
    <scope>NUCLEOTIDE SEQUENCE [LARGE SCALE GENOMIC DNA]</scope>
    <source>
        <strain evidence="2">cv. DH0086</strain>
    </source>
</reference>
<dbReference type="EMBL" id="CM007384">
    <property type="protein sequence ID" value="ONK72301.1"/>
    <property type="molecule type" value="Genomic_DNA"/>
</dbReference>
<organism evidence="1 2">
    <name type="scientific">Asparagus officinalis</name>
    <name type="common">Garden asparagus</name>
    <dbReference type="NCBI Taxonomy" id="4686"/>
    <lineage>
        <taxon>Eukaryota</taxon>
        <taxon>Viridiplantae</taxon>
        <taxon>Streptophyta</taxon>
        <taxon>Embryophyta</taxon>
        <taxon>Tracheophyta</taxon>
        <taxon>Spermatophyta</taxon>
        <taxon>Magnoliopsida</taxon>
        <taxon>Liliopsida</taxon>
        <taxon>Asparagales</taxon>
        <taxon>Asparagaceae</taxon>
        <taxon>Asparagoideae</taxon>
        <taxon>Asparagus</taxon>
    </lineage>
</organism>
<name>A0A5P1F6K4_ASPOF</name>
<dbReference type="Proteomes" id="UP000243459">
    <property type="component" value="Chromosome 4"/>
</dbReference>
<accession>A0A5P1F6K4</accession>
<protein>
    <submittedName>
        <fullName evidence="1">Uncharacterized protein</fullName>
    </submittedName>
</protein>
<evidence type="ECO:0000313" key="2">
    <source>
        <dbReference type="Proteomes" id="UP000243459"/>
    </source>
</evidence>
<proteinExistence type="predicted"/>
<sequence>MRKLLACGEGLVRFIVPNEIAATPVSLISGIGVIKELGATVNNLVEKELELGESEVKFSYYSTILKLFTLRIASYINLVKLTISFYIRCDAGFESVERSYDLPIH</sequence>
<dbReference type="Gramene" id="ONK72301">
    <property type="protein sequence ID" value="ONK72301"/>
    <property type="gene ID" value="A4U43_C04F17910"/>
</dbReference>
<dbReference type="AlphaFoldDB" id="A0A5P1F6K4"/>